<feature type="domain" description="AMP-dependent synthetase/ligase" evidence="1">
    <location>
        <begin position="8"/>
        <end position="385"/>
    </location>
</feature>
<dbReference type="EMBL" id="QPJY01000005">
    <property type="protein sequence ID" value="RCX30264.1"/>
    <property type="molecule type" value="Genomic_DNA"/>
</dbReference>
<dbReference type="Proteomes" id="UP000252707">
    <property type="component" value="Unassembled WGS sequence"/>
</dbReference>
<dbReference type="GO" id="GO:0016874">
    <property type="term" value="F:ligase activity"/>
    <property type="evidence" value="ECO:0007669"/>
    <property type="project" value="UniProtKB-KW"/>
</dbReference>
<dbReference type="PANTHER" id="PTHR43767:SF1">
    <property type="entry name" value="NONRIBOSOMAL PEPTIDE SYNTHASE PES1 (EUROFUNG)-RELATED"/>
    <property type="match status" value="1"/>
</dbReference>
<evidence type="ECO:0000259" key="1">
    <source>
        <dbReference type="Pfam" id="PF00501"/>
    </source>
</evidence>
<dbReference type="InterPro" id="IPR042099">
    <property type="entry name" value="ANL_N_sf"/>
</dbReference>
<dbReference type="InterPro" id="IPR020845">
    <property type="entry name" value="AMP-binding_CS"/>
</dbReference>
<dbReference type="AlphaFoldDB" id="A0A369CEM8"/>
<dbReference type="InterPro" id="IPR000873">
    <property type="entry name" value="AMP-dep_synth/lig_dom"/>
</dbReference>
<dbReference type="PANTHER" id="PTHR43767">
    <property type="entry name" value="LONG-CHAIN-FATTY-ACID--COA LIGASE"/>
    <property type="match status" value="1"/>
</dbReference>
<dbReference type="PROSITE" id="PS00455">
    <property type="entry name" value="AMP_BINDING"/>
    <property type="match status" value="1"/>
</dbReference>
<evidence type="ECO:0000313" key="3">
    <source>
        <dbReference type="Proteomes" id="UP000252707"/>
    </source>
</evidence>
<dbReference type="RefSeq" id="WP_170142138.1">
    <property type="nucleotide sequence ID" value="NZ_QPJY01000005.1"/>
</dbReference>
<dbReference type="Pfam" id="PF00501">
    <property type="entry name" value="AMP-binding"/>
    <property type="match status" value="1"/>
</dbReference>
<protein>
    <submittedName>
        <fullName evidence="2">Acyl-CoA synthetase (AMP-forming)/AMP-acid ligase II</fullName>
    </submittedName>
</protein>
<comment type="caution">
    <text evidence="2">The sequence shown here is derived from an EMBL/GenBank/DDBJ whole genome shotgun (WGS) entry which is preliminary data.</text>
</comment>
<keyword evidence="3" id="KW-1185">Reference proteome</keyword>
<dbReference type="InterPro" id="IPR050237">
    <property type="entry name" value="ATP-dep_AMP-bd_enzyme"/>
</dbReference>
<keyword evidence="2" id="KW-0436">Ligase</keyword>
<reference evidence="2 3" key="1">
    <citation type="submission" date="2018-07" db="EMBL/GenBank/DDBJ databases">
        <title>Genomic Encyclopedia of Type Strains, Phase IV (KMG-IV): sequencing the most valuable type-strain genomes for metagenomic binning, comparative biology and taxonomic classification.</title>
        <authorList>
            <person name="Goeker M."/>
        </authorList>
    </citation>
    <scope>NUCLEOTIDE SEQUENCE [LARGE SCALE GENOMIC DNA]</scope>
    <source>
        <strain evidence="2 3">DSM 26407</strain>
    </source>
</reference>
<evidence type="ECO:0000313" key="2">
    <source>
        <dbReference type="EMBL" id="RCX30264.1"/>
    </source>
</evidence>
<gene>
    <name evidence="2" type="ORF">DFQ59_10596</name>
</gene>
<organism evidence="2 3">
    <name type="scientific">Thioalbus denitrificans</name>
    <dbReference type="NCBI Taxonomy" id="547122"/>
    <lineage>
        <taxon>Bacteria</taxon>
        <taxon>Pseudomonadati</taxon>
        <taxon>Pseudomonadota</taxon>
        <taxon>Gammaproteobacteria</taxon>
        <taxon>Chromatiales</taxon>
        <taxon>Ectothiorhodospiraceae</taxon>
        <taxon>Thioalbus</taxon>
    </lineage>
</organism>
<accession>A0A369CEM8</accession>
<name>A0A369CEM8_9GAMM</name>
<dbReference type="Gene3D" id="3.40.50.12780">
    <property type="entry name" value="N-terminal domain of ligase-like"/>
    <property type="match status" value="1"/>
</dbReference>
<dbReference type="SUPFAM" id="SSF56801">
    <property type="entry name" value="Acetyl-CoA synthetase-like"/>
    <property type="match status" value="1"/>
</dbReference>
<sequence length="528" mass="56328">MNLVELLDRAARAAPGTPAFIDGPAGRERVTTYADLERRSRRLASLFAAAGLRAGDGMAVMLPMSATLYTVIAAAWRLGLVPVFMDPAAGGRRLAECARRYPLRAFVGTPAACLLRLATRALREIPAAFVAGPFFPGARSLGAARRLPPHGETHPCTDDSPAMVAFTSGSTGRPKGMLRTHGLLRATHAVLSAHVRPGRGEVALATLPVFTLSNLARGATSLIPDVDLRRPGAVDPGRLTAQLERWQARSAVASPALLERIADYCLRRGHRIDGLREIFVGGAPVFPGLLEKLRLAAPRAGVRVLYGSTEAEPIALVQDVELGEAEMAQMVRGGGLLVGRPIPEIELRILRETGARSPPGEPEEAAPGQPGEIVVAGPHVVPGYLGGEGDGETKLAMAGRTWHRTGDAGRIDGQGRLWLLGRCSARIEDSRGILYPYAVEAGLSRHPGIARSAFLSHGGERLLVLEPRRGAVVDVPDLLGPLAWAGVEAVVLVRRLPVDARHNAKVDYPALRRVLDRGGWLRRVEVRG</sequence>
<proteinExistence type="predicted"/>